<dbReference type="CDD" id="cd01081">
    <property type="entry name" value="Aldose_epim"/>
    <property type="match status" value="1"/>
</dbReference>
<evidence type="ECO:0000256" key="1">
    <source>
        <dbReference type="ARBA" id="ARBA00001913"/>
    </source>
</evidence>
<dbReference type="InterPro" id="IPR014718">
    <property type="entry name" value="GH-type_carb-bd"/>
</dbReference>
<evidence type="ECO:0000256" key="3">
    <source>
        <dbReference type="ARBA" id="ARBA00022837"/>
    </source>
</evidence>
<dbReference type="GO" id="GO:0006006">
    <property type="term" value="P:glucose metabolic process"/>
    <property type="evidence" value="ECO:0007669"/>
    <property type="project" value="TreeGrafter"/>
</dbReference>
<keyword evidence="3" id="KW-0106">Calcium</keyword>
<dbReference type="InterPro" id="IPR011013">
    <property type="entry name" value="Gal_mutarotase_sf_dom"/>
</dbReference>
<evidence type="ECO:0000256" key="2">
    <source>
        <dbReference type="ARBA" id="ARBA00011245"/>
    </source>
</evidence>
<dbReference type="GO" id="GO:0004034">
    <property type="term" value="F:aldose 1-epimerase activity"/>
    <property type="evidence" value="ECO:0007669"/>
    <property type="project" value="TreeGrafter"/>
</dbReference>
<comment type="cofactor">
    <cofactor evidence="1">
        <name>Ca(2+)</name>
        <dbReference type="ChEBI" id="CHEBI:29108"/>
    </cofactor>
</comment>
<comment type="subunit">
    <text evidence="2">Monomer.</text>
</comment>
<dbReference type="GO" id="GO:0033499">
    <property type="term" value="P:galactose catabolic process via UDP-galactose, Leloir pathway"/>
    <property type="evidence" value="ECO:0007669"/>
    <property type="project" value="TreeGrafter"/>
</dbReference>
<dbReference type="SUPFAM" id="SSF74650">
    <property type="entry name" value="Galactose mutarotase-like"/>
    <property type="match status" value="1"/>
</dbReference>
<proteinExistence type="predicted"/>
<evidence type="ECO:0000313" key="5">
    <source>
        <dbReference type="Proteomes" id="UP000501128"/>
    </source>
</evidence>
<dbReference type="KEGG" id="srho:HH216_11070"/>
<accession>A0A7L5DKF9</accession>
<reference evidence="4 5" key="1">
    <citation type="submission" date="2020-04" db="EMBL/GenBank/DDBJ databases">
        <title>Genome sequencing of novel species.</title>
        <authorList>
            <person name="Heo J."/>
            <person name="Kim S.-J."/>
            <person name="Kim J.-S."/>
            <person name="Hong S.-B."/>
            <person name="Kwon S.-W."/>
        </authorList>
    </citation>
    <scope>NUCLEOTIDE SEQUENCE [LARGE SCALE GENOMIC DNA]</scope>
    <source>
        <strain evidence="4 5">CJU-R4</strain>
    </source>
</reference>
<dbReference type="RefSeq" id="WP_169550873.1">
    <property type="nucleotide sequence ID" value="NZ_CP051677.1"/>
</dbReference>
<name>A0A7L5DKF9_9BACT</name>
<sequence>MAYVITSEPFGVLPDQYDPIIEYTIKDTETGEYMTVIPGYGGLLRRLALRKDEKLIPILHAPTSLSSLVADEMYAGALLFPYPSRIKHGTYSFEGSDHALRLNEMNRDNSIHGFISDKEFTVVNKEVTSTEACLTIRYQHKGDTVGYPFPFDFTVSYSLRKTAGPTTMHLSYEALNTGSVNCPVAFGWHPYFTFNGQSVDTLTITMPDRAPIVLDQKTMIPTGREAVREKEPLSLNGVQLDNAYELKTGEEGYLETSLRSDAANASIVMRQQTGPGKLNYLVCFTPPRRDSVAIEPLSANVDSFNNGEGLVVLTPGHTFCGDISVRLE</sequence>
<protein>
    <submittedName>
        <fullName evidence="4">Aldose 1-epimerase</fullName>
    </submittedName>
</protein>
<keyword evidence="5" id="KW-1185">Reference proteome</keyword>
<dbReference type="PANTHER" id="PTHR10091:SF0">
    <property type="entry name" value="GALACTOSE MUTAROTASE"/>
    <property type="match status" value="1"/>
</dbReference>
<organism evidence="4 5">
    <name type="scientific">Spirosoma rhododendri</name>
    <dbReference type="NCBI Taxonomy" id="2728024"/>
    <lineage>
        <taxon>Bacteria</taxon>
        <taxon>Pseudomonadati</taxon>
        <taxon>Bacteroidota</taxon>
        <taxon>Cytophagia</taxon>
        <taxon>Cytophagales</taxon>
        <taxon>Cytophagaceae</taxon>
        <taxon>Spirosoma</taxon>
    </lineage>
</organism>
<evidence type="ECO:0000313" key="4">
    <source>
        <dbReference type="EMBL" id="QJD78906.1"/>
    </source>
</evidence>
<dbReference type="EMBL" id="CP051677">
    <property type="protein sequence ID" value="QJD78906.1"/>
    <property type="molecule type" value="Genomic_DNA"/>
</dbReference>
<dbReference type="InterPro" id="IPR008183">
    <property type="entry name" value="Aldose_1/G6P_1-epimerase"/>
</dbReference>
<dbReference type="GO" id="GO:0030246">
    <property type="term" value="F:carbohydrate binding"/>
    <property type="evidence" value="ECO:0007669"/>
    <property type="project" value="InterPro"/>
</dbReference>
<dbReference type="AlphaFoldDB" id="A0A7L5DKF9"/>
<dbReference type="Pfam" id="PF01263">
    <property type="entry name" value="Aldose_epim"/>
    <property type="match status" value="1"/>
</dbReference>
<dbReference type="Proteomes" id="UP000501128">
    <property type="component" value="Chromosome"/>
</dbReference>
<dbReference type="Gene3D" id="2.70.98.10">
    <property type="match status" value="1"/>
</dbReference>
<dbReference type="PANTHER" id="PTHR10091">
    <property type="entry name" value="ALDOSE-1-EPIMERASE"/>
    <property type="match status" value="1"/>
</dbReference>
<gene>
    <name evidence="4" type="ORF">HH216_11070</name>
</gene>